<organism evidence="4 6">
    <name type="scientific">Ensifer adhaerens</name>
    <name type="common">Sinorhizobium morelense</name>
    <dbReference type="NCBI Taxonomy" id="106592"/>
    <lineage>
        <taxon>Bacteria</taxon>
        <taxon>Pseudomonadati</taxon>
        <taxon>Pseudomonadota</taxon>
        <taxon>Alphaproteobacteria</taxon>
        <taxon>Hyphomicrobiales</taxon>
        <taxon>Rhizobiaceae</taxon>
        <taxon>Sinorhizobium/Ensifer group</taxon>
        <taxon>Ensifer</taxon>
    </lineage>
</organism>
<geneLocation type="plasmid" evidence="5 7">
    <name>unnamedA</name>
</geneLocation>
<evidence type="ECO:0000313" key="5">
    <source>
        <dbReference type="EMBL" id="WFP94258.1"/>
    </source>
</evidence>
<dbReference type="Proteomes" id="UP001214094">
    <property type="component" value="Plasmid unnamedA"/>
</dbReference>
<gene>
    <name evidence="4" type="ORF">NE863_24735</name>
    <name evidence="5" type="ORF">P4B07_25235</name>
</gene>
<dbReference type="EMBL" id="CP121309">
    <property type="protein sequence ID" value="WFP94258.1"/>
    <property type="molecule type" value="Genomic_DNA"/>
</dbReference>
<dbReference type="SUPFAM" id="SSF53756">
    <property type="entry name" value="UDP-Glycosyltransferase/glycogen phosphorylase"/>
    <property type="match status" value="1"/>
</dbReference>
<evidence type="ECO:0000313" key="7">
    <source>
        <dbReference type="Proteomes" id="UP001214094"/>
    </source>
</evidence>
<dbReference type="Proteomes" id="UP001055460">
    <property type="component" value="Plasmid pA"/>
</dbReference>
<evidence type="ECO:0000256" key="2">
    <source>
        <dbReference type="ARBA" id="ARBA00022679"/>
    </source>
</evidence>
<dbReference type="AlphaFoldDB" id="A0A9Q8YEV7"/>
<proteinExistence type="predicted"/>
<sequence length="367" mass="39965">MFVLSGLGAGGAEKVVNILARHRSARGDDVHVLALNAETPETYFAYDRSVRVEALGGGSSVPVFRTVERIARLRARLRALSPDLVISFLTKVNIIVVLASRGLGLRLVLSERNNFNTQDMNPLWRLARPLAARLAERLVMQTTEAVNSLPPPLKAKAVIIPNPITLQHVREKQSGTDTRVLAVGRLNRQKGFDLLIDAFADIAGRAPNMTLTIFGEGPERPVLEEQIRRLGLSNRVRLPGTTKSPVEWINAGDIFVLSSRFEGFPNVLLEAMSAGLASIAFDCPWGPSEIIDTPAVGMLVPKEDTRRLADAIARLAADATLRHQIGAMGARAVATRYAIQSVLKQWDDVIAAPEETHALYPAARVST</sequence>
<evidence type="ECO:0000256" key="1">
    <source>
        <dbReference type="ARBA" id="ARBA00022676"/>
    </source>
</evidence>
<dbReference type="Pfam" id="PF13439">
    <property type="entry name" value="Glyco_transf_4"/>
    <property type="match status" value="1"/>
</dbReference>
<dbReference type="GeneID" id="29521562"/>
<reference evidence="4" key="1">
    <citation type="submission" date="2022-06" db="EMBL/GenBank/DDBJ databases">
        <title>Physiological and biochemical characterization and genomic elucidation of a strain of the genus Ensifer adhaerens M8 that combines arsenic oxidation and chromium reduction.</title>
        <authorList>
            <person name="Li X."/>
            <person name="Yu c."/>
        </authorList>
    </citation>
    <scope>NUCLEOTIDE SEQUENCE</scope>
    <source>
        <strain evidence="4">M8</strain>
        <plasmid evidence="4">pA</plasmid>
    </source>
</reference>
<reference evidence="5 7" key="2">
    <citation type="submission" date="2023-03" db="EMBL/GenBank/DDBJ databases">
        <title>Comparative genome and transcriptome analysis combination mining strategies for increasing vitamin B12 production of Ensifer adhaerens strain.</title>
        <authorList>
            <person name="Yongheng L."/>
        </authorList>
    </citation>
    <scope>NUCLEOTIDE SEQUENCE [LARGE SCALE GENOMIC DNA]</scope>
    <source>
        <strain evidence="5 7">Casida A-T305</strain>
        <plasmid evidence="5 7">unnamedA</plasmid>
    </source>
</reference>
<name>A0A9Q8YEV7_ENSAD</name>
<dbReference type="Gene3D" id="3.40.50.2000">
    <property type="entry name" value="Glycogen Phosphorylase B"/>
    <property type="match status" value="2"/>
</dbReference>
<geneLocation type="plasmid" evidence="4 6">
    <name>pA</name>
</geneLocation>
<dbReference type="InterPro" id="IPR028098">
    <property type="entry name" value="Glyco_trans_4-like_N"/>
</dbReference>
<keyword evidence="4" id="KW-0614">Plasmid</keyword>
<dbReference type="EMBL" id="CP098808">
    <property type="protein sequence ID" value="USJ26870.1"/>
    <property type="molecule type" value="Genomic_DNA"/>
</dbReference>
<dbReference type="PANTHER" id="PTHR12526">
    <property type="entry name" value="GLYCOSYLTRANSFERASE"/>
    <property type="match status" value="1"/>
</dbReference>
<accession>A0A9Q8YEV7</accession>
<dbReference type="RefSeq" id="WP_234798809.1">
    <property type="nucleotide sequence ID" value="NZ_CP015881.1"/>
</dbReference>
<evidence type="ECO:0000313" key="4">
    <source>
        <dbReference type="EMBL" id="USJ26870.1"/>
    </source>
</evidence>
<dbReference type="PANTHER" id="PTHR12526:SF510">
    <property type="entry name" value="D-INOSITOL 3-PHOSPHATE GLYCOSYLTRANSFERASE"/>
    <property type="match status" value="1"/>
</dbReference>
<dbReference type="CDD" id="cd03820">
    <property type="entry name" value="GT4_AmsD-like"/>
    <property type="match status" value="1"/>
</dbReference>
<keyword evidence="2 5" id="KW-0808">Transferase</keyword>
<dbReference type="GO" id="GO:0016757">
    <property type="term" value="F:glycosyltransferase activity"/>
    <property type="evidence" value="ECO:0007669"/>
    <property type="project" value="UniProtKB-KW"/>
</dbReference>
<keyword evidence="1 5" id="KW-0328">Glycosyltransferase</keyword>
<evidence type="ECO:0000313" key="6">
    <source>
        <dbReference type="Proteomes" id="UP001055460"/>
    </source>
</evidence>
<dbReference type="EC" id="2.4.-.-" evidence="5"/>
<feature type="domain" description="Glycosyltransferase subfamily 4-like N-terminal" evidence="3">
    <location>
        <begin position="10"/>
        <end position="167"/>
    </location>
</feature>
<keyword evidence="7" id="KW-1185">Reference proteome</keyword>
<dbReference type="Pfam" id="PF13692">
    <property type="entry name" value="Glyco_trans_1_4"/>
    <property type="match status" value="1"/>
</dbReference>
<evidence type="ECO:0000259" key="3">
    <source>
        <dbReference type="Pfam" id="PF13439"/>
    </source>
</evidence>
<protein>
    <submittedName>
        <fullName evidence="4">Glycosyltransferase family 4 protein</fullName>
        <ecNumber evidence="5">2.4.-.-</ecNumber>
    </submittedName>
</protein>